<name>T0HTW9_9SPHN</name>
<dbReference type="eggNOG" id="ENOG5031D42">
    <property type="taxonomic scope" value="Bacteria"/>
</dbReference>
<comment type="caution">
    <text evidence="2">The sequence shown here is derived from an EMBL/GenBank/DDBJ whole genome shotgun (WGS) entry which is preliminary data.</text>
</comment>
<proteinExistence type="predicted"/>
<accession>T0HTW9</accession>
<dbReference type="Proteomes" id="UP000015527">
    <property type="component" value="Unassembled WGS sequence"/>
</dbReference>
<protein>
    <submittedName>
        <fullName evidence="2">Uncharacterized protein</fullName>
    </submittedName>
</protein>
<keyword evidence="1" id="KW-1133">Transmembrane helix</keyword>
<dbReference type="OrthoDB" id="7478185at2"/>
<reference evidence="2 3" key="1">
    <citation type="journal article" date="2013" name="Genome Announc.">
        <title>Genome Sequence of Novosphingobium lindaniclasticum LE124T, Isolated from a Hexachlorocyclohexane Dumpsite.</title>
        <authorList>
            <person name="Saxena A."/>
            <person name="Nayyar N."/>
            <person name="Sangwan N."/>
            <person name="Kumari R."/>
            <person name="Khurana J.P."/>
            <person name="Lal R."/>
        </authorList>
    </citation>
    <scope>NUCLEOTIDE SEQUENCE [LARGE SCALE GENOMIC DNA]</scope>
    <source>
        <strain evidence="2 3">LE124</strain>
    </source>
</reference>
<dbReference type="RefSeq" id="WP_021232088.1">
    <property type="nucleotide sequence ID" value="NZ_ATHL01000001.1"/>
</dbReference>
<keyword evidence="1" id="KW-0812">Transmembrane</keyword>
<keyword evidence="1" id="KW-0472">Membrane</keyword>
<evidence type="ECO:0000313" key="3">
    <source>
        <dbReference type="Proteomes" id="UP000015527"/>
    </source>
</evidence>
<sequence length="91" mass="9539">MNELDKMIALLREEPLPGALRGIDHPVMAGLVAGRERLSARRGVALACGVAAVVGLWGGLSMPVPVERHRHAHVEPLLGMPAAAPSHLLAS</sequence>
<dbReference type="EMBL" id="ATHL01000001">
    <property type="protein sequence ID" value="EQB19786.1"/>
    <property type="molecule type" value="Genomic_DNA"/>
</dbReference>
<dbReference type="PATRIC" id="fig|1096930.3.peg.87"/>
<feature type="transmembrane region" description="Helical" evidence="1">
    <location>
        <begin position="43"/>
        <end position="60"/>
    </location>
</feature>
<evidence type="ECO:0000256" key="1">
    <source>
        <dbReference type="SAM" id="Phobius"/>
    </source>
</evidence>
<organism evidence="2 3">
    <name type="scientific">Novosphingobium lindaniclasticum LE124</name>
    <dbReference type="NCBI Taxonomy" id="1096930"/>
    <lineage>
        <taxon>Bacteria</taxon>
        <taxon>Pseudomonadati</taxon>
        <taxon>Pseudomonadota</taxon>
        <taxon>Alphaproteobacteria</taxon>
        <taxon>Sphingomonadales</taxon>
        <taxon>Sphingomonadaceae</taxon>
        <taxon>Novosphingobium</taxon>
    </lineage>
</organism>
<dbReference type="AlphaFoldDB" id="T0HTW9"/>
<gene>
    <name evidence="2" type="ORF">L284_00425</name>
</gene>
<keyword evidence="3" id="KW-1185">Reference proteome</keyword>
<evidence type="ECO:0000313" key="2">
    <source>
        <dbReference type="EMBL" id="EQB19786.1"/>
    </source>
</evidence>